<organism evidence="6 7">
    <name type="scientific">Candidatus Magnetominusculus xianensis</name>
    <dbReference type="NCBI Taxonomy" id="1748249"/>
    <lineage>
        <taxon>Bacteria</taxon>
        <taxon>Pseudomonadati</taxon>
        <taxon>Nitrospirota</taxon>
        <taxon>Nitrospiria</taxon>
        <taxon>Nitrospirales</taxon>
        <taxon>Nitrospiraceae</taxon>
        <taxon>Candidatus Magnetominusculus</taxon>
    </lineage>
</organism>
<dbReference type="InterPro" id="IPR036388">
    <property type="entry name" value="WH-like_DNA-bd_sf"/>
</dbReference>
<dbReference type="Proteomes" id="UP000060487">
    <property type="component" value="Unassembled WGS sequence"/>
</dbReference>
<accession>A0ABR5SGX1</accession>
<dbReference type="PROSITE" id="PS51063">
    <property type="entry name" value="HTH_CRP_2"/>
    <property type="match status" value="1"/>
</dbReference>
<evidence type="ECO:0000259" key="5">
    <source>
        <dbReference type="PROSITE" id="PS51063"/>
    </source>
</evidence>
<keyword evidence="3" id="KW-0804">Transcription</keyword>
<dbReference type="Gene3D" id="1.10.10.10">
    <property type="entry name" value="Winged helix-like DNA-binding domain superfamily/Winged helix DNA-binding domain"/>
    <property type="match status" value="1"/>
</dbReference>
<evidence type="ECO:0000256" key="1">
    <source>
        <dbReference type="ARBA" id="ARBA00023015"/>
    </source>
</evidence>
<evidence type="ECO:0000313" key="6">
    <source>
        <dbReference type="EMBL" id="KWT86733.1"/>
    </source>
</evidence>
<dbReference type="EMBL" id="LNQR01000056">
    <property type="protein sequence ID" value="KWT86733.1"/>
    <property type="molecule type" value="Genomic_DNA"/>
</dbReference>
<dbReference type="SMART" id="SM00419">
    <property type="entry name" value="HTH_CRP"/>
    <property type="match status" value="1"/>
</dbReference>
<gene>
    <name evidence="6" type="ORF">ASN18_1456</name>
</gene>
<dbReference type="InterPro" id="IPR050397">
    <property type="entry name" value="Env_Response_Regulators"/>
</dbReference>
<dbReference type="Pfam" id="PF00027">
    <property type="entry name" value="cNMP_binding"/>
    <property type="match status" value="1"/>
</dbReference>
<dbReference type="RefSeq" id="WP_085052080.1">
    <property type="nucleotide sequence ID" value="NZ_LNQR01000056.1"/>
</dbReference>
<keyword evidence="1" id="KW-0805">Transcription regulation</keyword>
<keyword evidence="7" id="KW-1185">Reference proteome</keyword>
<comment type="caution">
    <text evidence="6">The sequence shown here is derived from an EMBL/GenBank/DDBJ whole genome shotgun (WGS) entry which is preliminary data.</text>
</comment>
<evidence type="ECO:0000259" key="4">
    <source>
        <dbReference type="PROSITE" id="PS50042"/>
    </source>
</evidence>
<keyword evidence="2" id="KW-0238">DNA-binding</keyword>
<sequence>MNLKDVDFFSVLSDEDIEEIKPYFQSVTHSKKDMVFSEGDRSDWLYIVSTGKVKITRQSQDGKELILEIIQPNELFGAVAAFKGFPYPANAVAMESSTVFKIARKDLLKIIDRFPSVMFSIASMLGDRMRNSHDTLKNIALERVESRIASLLLKLALKSSPDALHIDFKLTKQDIADMAGTTVETSIRTISKFKRLGLISENKGLFVIKDLDGLGLFCH</sequence>
<dbReference type="PANTHER" id="PTHR24567:SF28">
    <property type="entry name" value="LISTERIOLYSIN REGULATORY PROTEIN"/>
    <property type="match status" value="1"/>
</dbReference>
<evidence type="ECO:0000256" key="3">
    <source>
        <dbReference type="ARBA" id="ARBA00023163"/>
    </source>
</evidence>
<dbReference type="SUPFAM" id="SSF46785">
    <property type="entry name" value="Winged helix' DNA-binding domain"/>
    <property type="match status" value="1"/>
</dbReference>
<dbReference type="InterPro" id="IPR000595">
    <property type="entry name" value="cNMP-bd_dom"/>
</dbReference>
<dbReference type="Pfam" id="PF13545">
    <property type="entry name" value="HTH_Crp_2"/>
    <property type="match status" value="1"/>
</dbReference>
<dbReference type="PRINTS" id="PR00034">
    <property type="entry name" value="HTHCRP"/>
</dbReference>
<feature type="domain" description="HTH crp-type" evidence="5">
    <location>
        <begin position="142"/>
        <end position="212"/>
    </location>
</feature>
<evidence type="ECO:0000256" key="2">
    <source>
        <dbReference type="ARBA" id="ARBA00023125"/>
    </source>
</evidence>
<reference evidence="6 7" key="1">
    <citation type="submission" date="2015-11" db="EMBL/GenBank/DDBJ databases">
        <authorList>
            <person name="Lin W."/>
        </authorList>
    </citation>
    <scope>NUCLEOTIDE SEQUENCE [LARGE SCALE GENOMIC DNA]</scope>
    <source>
        <strain evidence="6 7">HCH-1</strain>
    </source>
</reference>
<evidence type="ECO:0000313" key="7">
    <source>
        <dbReference type="Proteomes" id="UP000060487"/>
    </source>
</evidence>
<dbReference type="PROSITE" id="PS50042">
    <property type="entry name" value="CNMP_BINDING_3"/>
    <property type="match status" value="1"/>
</dbReference>
<protein>
    <submittedName>
        <fullName evidence="6">Transcriptional regulator, Crp/Fnr family</fullName>
    </submittedName>
</protein>
<dbReference type="PANTHER" id="PTHR24567">
    <property type="entry name" value="CRP FAMILY TRANSCRIPTIONAL REGULATORY PROTEIN"/>
    <property type="match status" value="1"/>
</dbReference>
<dbReference type="InterPro" id="IPR018490">
    <property type="entry name" value="cNMP-bd_dom_sf"/>
</dbReference>
<dbReference type="SMART" id="SM00100">
    <property type="entry name" value="cNMP"/>
    <property type="match status" value="1"/>
</dbReference>
<proteinExistence type="predicted"/>
<name>A0ABR5SGX1_9BACT</name>
<dbReference type="InterPro" id="IPR012318">
    <property type="entry name" value="HTH_CRP"/>
</dbReference>
<dbReference type="CDD" id="cd00038">
    <property type="entry name" value="CAP_ED"/>
    <property type="match status" value="1"/>
</dbReference>
<dbReference type="SUPFAM" id="SSF51206">
    <property type="entry name" value="cAMP-binding domain-like"/>
    <property type="match status" value="1"/>
</dbReference>
<dbReference type="InterPro" id="IPR036390">
    <property type="entry name" value="WH_DNA-bd_sf"/>
</dbReference>
<dbReference type="Gene3D" id="2.60.120.10">
    <property type="entry name" value="Jelly Rolls"/>
    <property type="match status" value="1"/>
</dbReference>
<feature type="domain" description="Cyclic nucleotide-binding" evidence="4">
    <location>
        <begin position="8"/>
        <end position="111"/>
    </location>
</feature>
<dbReference type="InterPro" id="IPR014710">
    <property type="entry name" value="RmlC-like_jellyroll"/>
</dbReference>